<evidence type="ECO:0000313" key="1">
    <source>
        <dbReference type="EMBL" id="MTH53026.1"/>
    </source>
</evidence>
<dbReference type="RefSeq" id="WP_155111564.1">
    <property type="nucleotide sequence ID" value="NZ_WMIB01000004.1"/>
</dbReference>
<sequence>MAESLNEIRITIDEDNFVPQQLHPYQLQALKHDYRAIIEENRHDKEKQEAALKTFKRVLNSLGYRIEARITPSA</sequence>
<proteinExistence type="predicted"/>
<gene>
    <name evidence="1" type="ORF">GKZ89_06345</name>
</gene>
<dbReference type="OrthoDB" id="2893083at2"/>
<keyword evidence="2" id="KW-1185">Reference proteome</keyword>
<evidence type="ECO:0000313" key="2">
    <source>
        <dbReference type="Proteomes" id="UP000434639"/>
    </source>
</evidence>
<dbReference type="EMBL" id="WMIB01000004">
    <property type="protein sequence ID" value="MTH53026.1"/>
    <property type="molecule type" value="Genomic_DNA"/>
</dbReference>
<organism evidence="1 2">
    <name type="scientific">Metabacillus mangrovi</name>
    <dbReference type="NCBI Taxonomy" id="1491830"/>
    <lineage>
        <taxon>Bacteria</taxon>
        <taxon>Bacillati</taxon>
        <taxon>Bacillota</taxon>
        <taxon>Bacilli</taxon>
        <taxon>Bacillales</taxon>
        <taxon>Bacillaceae</taxon>
        <taxon>Metabacillus</taxon>
    </lineage>
</organism>
<name>A0A7X2V4D9_9BACI</name>
<dbReference type="AlphaFoldDB" id="A0A7X2V4D9"/>
<protein>
    <submittedName>
        <fullName evidence="1">Uncharacterized protein</fullName>
    </submittedName>
</protein>
<accession>A0A7X2V4D9</accession>
<reference evidence="1 2" key="1">
    <citation type="journal article" date="2017" name="Int. J. Syst. Evol. Microbiol.">
        <title>Bacillus mangrovi sp. nov., isolated from a sediment sample from a mangrove forest.</title>
        <authorList>
            <person name="Gupta V."/>
            <person name="Singh P.K."/>
            <person name="Korpole S."/>
            <person name="Tanuku N.R.S."/>
            <person name="Pinnaka A.K."/>
        </authorList>
    </citation>
    <scope>NUCLEOTIDE SEQUENCE [LARGE SCALE GENOMIC DNA]</scope>
    <source>
        <strain evidence="1 2">KCTC 33872</strain>
    </source>
</reference>
<comment type="caution">
    <text evidence="1">The sequence shown here is derived from an EMBL/GenBank/DDBJ whole genome shotgun (WGS) entry which is preliminary data.</text>
</comment>
<dbReference type="Proteomes" id="UP000434639">
    <property type="component" value="Unassembled WGS sequence"/>
</dbReference>